<evidence type="ECO:0000313" key="4">
    <source>
        <dbReference type="Proteomes" id="UP000004810"/>
    </source>
</evidence>
<comment type="similarity">
    <text evidence="1">Belongs to the cystatin family.</text>
</comment>
<dbReference type="GO" id="GO:0004869">
    <property type="term" value="F:cysteine-type endopeptidase inhibitor activity"/>
    <property type="evidence" value="ECO:0007669"/>
    <property type="project" value="InterPro"/>
</dbReference>
<dbReference type="EMBL" id="ADBV01019360">
    <property type="protein sequence ID" value="EJW71160.1"/>
    <property type="molecule type" value="Genomic_DNA"/>
</dbReference>
<name>J9AB27_WUCBA</name>
<dbReference type="Proteomes" id="UP000004810">
    <property type="component" value="Unassembled WGS sequence"/>
</dbReference>
<organism evidence="3 4">
    <name type="scientific">Wuchereria bancrofti</name>
    <dbReference type="NCBI Taxonomy" id="6293"/>
    <lineage>
        <taxon>Eukaryota</taxon>
        <taxon>Metazoa</taxon>
        <taxon>Ecdysozoa</taxon>
        <taxon>Nematoda</taxon>
        <taxon>Chromadorea</taxon>
        <taxon>Rhabditida</taxon>
        <taxon>Spirurina</taxon>
        <taxon>Spiruromorpha</taxon>
        <taxon>Filarioidea</taxon>
        <taxon>Onchocercidae</taxon>
        <taxon>Wuchereria</taxon>
    </lineage>
</organism>
<protein>
    <recommendedName>
        <fullName evidence="2">Cystatin domain-containing protein</fullName>
    </recommendedName>
</protein>
<evidence type="ECO:0000256" key="1">
    <source>
        <dbReference type="ARBA" id="ARBA00009403"/>
    </source>
</evidence>
<dbReference type="CDD" id="cd00042">
    <property type="entry name" value="CY"/>
    <property type="match status" value="1"/>
</dbReference>
<accession>J9AB27</accession>
<dbReference type="Pfam" id="PF00031">
    <property type="entry name" value="Cystatin"/>
    <property type="match status" value="1"/>
</dbReference>
<dbReference type="InterPro" id="IPR046350">
    <property type="entry name" value="Cystatin_sf"/>
</dbReference>
<sequence length="75" mass="8617">MCNFVYEKELLPTILTKVNQQSNDEYHLMPIKLLKVSSQVVAGMKYKMEVQSVNEQVNLKACKKLEGHPDQVCCM</sequence>
<dbReference type="PROSITE" id="PS00287">
    <property type="entry name" value="CYSTATIN"/>
    <property type="match status" value="1"/>
</dbReference>
<evidence type="ECO:0000313" key="3">
    <source>
        <dbReference type="EMBL" id="EJW71160.1"/>
    </source>
</evidence>
<proteinExistence type="inferred from homology"/>
<evidence type="ECO:0000259" key="2">
    <source>
        <dbReference type="Pfam" id="PF00031"/>
    </source>
</evidence>
<dbReference type="AlphaFoldDB" id="J9AB27"/>
<comment type="caution">
    <text evidence="3">The sequence shown here is derived from an EMBL/GenBank/DDBJ whole genome shotgun (WGS) entry which is preliminary data.</text>
</comment>
<dbReference type="InterPro" id="IPR000010">
    <property type="entry name" value="Cystatin_dom"/>
</dbReference>
<feature type="domain" description="Cystatin" evidence="2">
    <location>
        <begin position="9"/>
        <end position="67"/>
    </location>
</feature>
<gene>
    <name evidence="3" type="ORF">WUBG_17933</name>
</gene>
<reference evidence="4" key="1">
    <citation type="submission" date="2012-08" db="EMBL/GenBank/DDBJ databases">
        <title>The Genome Sequence of Wuchereria bancrofti.</title>
        <authorList>
            <person name="Nutman T.B."/>
            <person name="Fink D.L."/>
            <person name="Russ C."/>
            <person name="Young S."/>
            <person name="Zeng Q."/>
            <person name="Koehrsen M."/>
            <person name="Alvarado L."/>
            <person name="Berlin A."/>
            <person name="Chapman S.B."/>
            <person name="Chen Z."/>
            <person name="Freedman E."/>
            <person name="Gellesch M."/>
            <person name="Goldberg J."/>
            <person name="Griggs A."/>
            <person name="Gujja S."/>
            <person name="Heilman E.R."/>
            <person name="Heiman D."/>
            <person name="Hepburn T."/>
            <person name="Howarth C."/>
            <person name="Jen D."/>
            <person name="Larson L."/>
            <person name="Lewis B."/>
            <person name="Mehta T."/>
            <person name="Park D."/>
            <person name="Pearson M."/>
            <person name="Roberts A."/>
            <person name="Saif S."/>
            <person name="Shea T."/>
            <person name="Shenoy N."/>
            <person name="Sisk P."/>
            <person name="Stolte C."/>
            <person name="Sykes S."/>
            <person name="Walk T."/>
            <person name="White J."/>
            <person name="Yandava C."/>
            <person name="Haas B."/>
            <person name="Henn M.R."/>
            <person name="Nusbaum C."/>
            <person name="Birren B."/>
        </authorList>
    </citation>
    <scope>NUCLEOTIDE SEQUENCE [LARGE SCALE GENOMIC DNA]</scope>
    <source>
        <strain evidence="4">NA</strain>
    </source>
</reference>
<dbReference type="Gene3D" id="3.10.450.10">
    <property type="match status" value="1"/>
</dbReference>
<dbReference type="InterPro" id="IPR018073">
    <property type="entry name" value="Prot_inh_cystat_CS"/>
</dbReference>
<dbReference type="SUPFAM" id="SSF54403">
    <property type="entry name" value="Cystatin/monellin"/>
    <property type="match status" value="1"/>
</dbReference>